<reference evidence="1" key="1">
    <citation type="journal article" date="2014" name="Front. Microbiol.">
        <title>High frequency of phylogenetically diverse reductive dehalogenase-homologous genes in deep subseafloor sedimentary metagenomes.</title>
        <authorList>
            <person name="Kawai M."/>
            <person name="Futagami T."/>
            <person name="Toyoda A."/>
            <person name="Takaki Y."/>
            <person name="Nishi S."/>
            <person name="Hori S."/>
            <person name="Arai W."/>
            <person name="Tsubouchi T."/>
            <person name="Morono Y."/>
            <person name="Uchiyama I."/>
            <person name="Ito T."/>
            <person name="Fujiyama A."/>
            <person name="Inagaki F."/>
            <person name="Takami H."/>
        </authorList>
    </citation>
    <scope>NUCLEOTIDE SEQUENCE</scope>
    <source>
        <strain evidence="1">Expedition CK06-06</strain>
    </source>
</reference>
<dbReference type="EMBL" id="BARS01009018">
    <property type="protein sequence ID" value="GAF68910.1"/>
    <property type="molecule type" value="Genomic_DNA"/>
</dbReference>
<evidence type="ECO:0000313" key="1">
    <source>
        <dbReference type="EMBL" id="GAF68910.1"/>
    </source>
</evidence>
<name>X0SYM2_9ZZZZ</name>
<accession>X0SYM2</accession>
<proteinExistence type="predicted"/>
<feature type="non-terminal residue" evidence="1">
    <location>
        <position position="1"/>
    </location>
</feature>
<organism evidence="1">
    <name type="scientific">marine sediment metagenome</name>
    <dbReference type="NCBI Taxonomy" id="412755"/>
    <lineage>
        <taxon>unclassified sequences</taxon>
        <taxon>metagenomes</taxon>
        <taxon>ecological metagenomes</taxon>
    </lineage>
</organism>
<dbReference type="AlphaFoldDB" id="X0SYM2"/>
<sequence>TYLTRTFSTHDVPTETVVRSPGFVVPTQSRAYATDLYAVRGLVLDHSTLRQLPRWRSGYGYARIVLVEVWTDHGDDGHIAYCHVGWRFVPETALGWRARWRYIPHEPALPEAMLLQGFEWDAVHQEAML</sequence>
<comment type="caution">
    <text evidence="1">The sequence shown here is derived from an EMBL/GenBank/DDBJ whole genome shotgun (WGS) entry which is preliminary data.</text>
</comment>
<gene>
    <name evidence="1" type="ORF">S01H1_17065</name>
</gene>
<protein>
    <submittedName>
        <fullName evidence="1">Uncharacterized protein</fullName>
    </submittedName>
</protein>